<evidence type="ECO:0000313" key="1">
    <source>
        <dbReference type="EMBL" id="QHU27161.1"/>
    </source>
</evidence>
<sequence length="234" mass="27367">MYICISCISINIIFNMLFVSIGIDCDVANFLTKYNLRKASLPFDWNVSYNGVSKCIDCDFKKFTEPLSVERINEDDVYFHHDFLNETTILTDKEKYDRRCLRLLNMLEMNNTADSNANGGVPILFIRKGHMCYHHEEQNGKYKNITDDYEDAKKLNSVLLSKYPHLKYKIIVILGCTECFKKDTVCVKDTDNNIEVYNNVCDAGEDRNKLFEECLLNICIEKIREDRENKKLIF</sequence>
<accession>A0A6C0LBU7</accession>
<reference evidence="1" key="1">
    <citation type="journal article" date="2020" name="Nature">
        <title>Giant virus diversity and host interactions through global metagenomics.</title>
        <authorList>
            <person name="Schulz F."/>
            <person name="Roux S."/>
            <person name="Paez-Espino D."/>
            <person name="Jungbluth S."/>
            <person name="Walsh D.A."/>
            <person name="Denef V.J."/>
            <person name="McMahon K.D."/>
            <person name="Konstantinidis K.T."/>
            <person name="Eloe-Fadrosh E.A."/>
            <person name="Kyrpides N.C."/>
            <person name="Woyke T."/>
        </authorList>
    </citation>
    <scope>NUCLEOTIDE SEQUENCE</scope>
    <source>
        <strain evidence="1">GVMAG-M-3300027763-16</strain>
    </source>
</reference>
<dbReference type="InterPro" id="IPR014903">
    <property type="entry name" value="DUF1796"/>
</dbReference>
<organism evidence="1">
    <name type="scientific">viral metagenome</name>
    <dbReference type="NCBI Taxonomy" id="1070528"/>
    <lineage>
        <taxon>unclassified sequences</taxon>
        <taxon>metagenomes</taxon>
        <taxon>organismal metagenomes</taxon>
    </lineage>
</organism>
<protein>
    <submittedName>
        <fullName evidence="1">Uncharacterized protein</fullName>
    </submittedName>
</protein>
<dbReference type="AlphaFoldDB" id="A0A6C0LBU7"/>
<name>A0A6C0LBU7_9ZZZZ</name>
<dbReference type="Pfam" id="PF08795">
    <property type="entry name" value="DUF1796"/>
    <property type="match status" value="1"/>
</dbReference>
<proteinExistence type="predicted"/>
<dbReference type="EMBL" id="MN740451">
    <property type="protein sequence ID" value="QHU27161.1"/>
    <property type="molecule type" value="Genomic_DNA"/>
</dbReference>